<comment type="similarity">
    <text evidence="1">To bacterial alkanal monooxygenase alpha and beta chains.</text>
</comment>
<dbReference type="Pfam" id="PF00296">
    <property type="entry name" value="Bac_luciferase"/>
    <property type="match status" value="1"/>
</dbReference>
<dbReference type="NCBIfam" id="TIGR03558">
    <property type="entry name" value="oxido_grp_1"/>
    <property type="match status" value="1"/>
</dbReference>
<dbReference type="EMBL" id="RCCK01000016">
    <property type="protein sequence ID" value="RLJ69513.1"/>
    <property type="molecule type" value="Genomic_DNA"/>
</dbReference>
<evidence type="ECO:0000313" key="5">
    <source>
        <dbReference type="Proteomes" id="UP000273898"/>
    </source>
</evidence>
<dbReference type="Proteomes" id="UP000273898">
    <property type="component" value="Unassembled WGS sequence"/>
</dbReference>
<evidence type="ECO:0000259" key="3">
    <source>
        <dbReference type="Pfam" id="PF00296"/>
    </source>
</evidence>
<dbReference type="Gene3D" id="3.20.20.30">
    <property type="entry name" value="Luciferase-like domain"/>
    <property type="match status" value="1"/>
</dbReference>
<sequence>MLAKRHIYSFKTRLGFIKDIFAIQILSLLFMADHLLKNVLYSVLDLATVLDGFTAADTFKTSLDLAKQSETLGYTRYWFAEHHNMAGVASSATAVLIGYIAGNTNNIRVGSGGIMLPNHAPLIVAEQFGTLASLYPNRIDLGLGRAPGTDQVTAMAIRGENFNAAHSFPRDIEKLQQLFSASNNRASVRAMPGEGLDIPIWILGSSTDSARLAAEKGLPYAFASHFAPTYFEQAISIYRNNFKPSAFLQEPYVMACVNVVAADTDAEAERLSSSVKRMFLGVITGKRELLKPAVDNINVYWDQLEKEAVEQMLYYSFIGSGNTIKENLETFVAKYGINEIMSTSHIYDHQAKLHSNKIFAGLFG</sequence>
<dbReference type="InterPro" id="IPR036661">
    <property type="entry name" value="Luciferase-like_sf"/>
</dbReference>
<comment type="caution">
    <text evidence="4">The sequence shown here is derived from an EMBL/GenBank/DDBJ whole genome shotgun (WGS) entry which is preliminary data.</text>
</comment>
<dbReference type="InterPro" id="IPR050766">
    <property type="entry name" value="Bact_Lucif_Oxidored"/>
</dbReference>
<dbReference type="AlphaFoldDB" id="A0A497XLK1"/>
<dbReference type="InterPro" id="IPR011251">
    <property type="entry name" value="Luciferase-like_dom"/>
</dbReference>
<dbReference type="PANTHER" id="PTHR30137:SF6">
    <property type="entry name" value="LUCIFERASE-LIKE MONOOXYGENASE"/>
    <property type="match status" value="1"/>
</dbReference>
<dbReference type="GO" id="GO:0005829">
    <property type="term" value="C:cytosol"/>
    <property type="evidence" value="ECO:0007669"/>
    <property type="project" value="TreeGrafter"/>
</dbReference>
<proteinExistence type="predicted"/>
<evidence type="ECO:0000256" key="1">
    <source>
        <dbReference type="ARBA" id="ARBA00007789"/>
    </source>
</evidence>
<dbReference type="SUPFAM" id="SSF51679">
    <property type="entry name" value="Bacterial luciferase-like"/>
    <property type="match status" value="1"/>
</dbReference>
<name>A0A497XLK1_9SPHI</name>
<evidence type="ECO:0000256" key="2">
    <source>
        <dbReference type="ARBA" id="ARBA00074555"/>
    </source>
</evidence>
<reference evidence="4 5" key="1">
    <citation type="submission" date="2018-10" db="EMBL/GenBank/DDBJ databases">
        <title>Genomic Encyclopedia of Archaeal and Bacterial Type Strains, Phase II (KMG-II): from individual species to whole genera.</title>
        <authorList>
            <person name="Goeker M."/>
        </authorList>
    </citation>
    <scope>NUCLEOTIDE SEQUENCE [LARGE SCALE GENOMIC DNA]</scope>
    <source>
        <strain evidence="4 5">DSM 19624</strain>
    </source>
</reference>
<organism evidence="4 5">
    <name type="scientific">Pedobacter alluvionis</name>
    <dbReference type="NCBI Taxonomy" id="475253"/>
    <lineage>
        <taxon>Bacteria</taxon>
        <taxon>Pseudomonadati</taxon>
        <taxon>Bacteroidota</taxon>
        <taxon>Sphingobacteriia</taxon>
        <taxon>Sphingobacteriales</taxon>
        <taxon>Sphingobacteriaceae</taxon>
        <taxon>Pedobacter</taxon>
    </lineage>
</organism>
<dbReference type="InterPro" id="IPR019949">
    <property type="entry name" value="CmoO-like"/>
</dbReference>
<protein>
    <recommendedName>
        <fullName evidence="2">Luciferase-like monooxygenase</fullName>
    </recommendedName>
</protein>
<dbReference type="GO" id="GO:0016705">
    <property type="term" value="F:oxidoreductase activity, acting on paired donors, with incorporation or reduction of molecular oxygen"/>
    <property type="evidence" value="ECO:0007669"/>
    <property type="project" value="InterPro"/>
</dbReference>
<evidence type="ECO:0000313" key="4">
    <source>
        <dbReference type="EMBL" id="RLJ69513.1"/>
    </source>
</evidence>
<feature type="domain" description="Luciferase-like" evidence="3">
    <location>
        <begin position="56"/>
        <end position="330"/>
    </location>
</feature>
<gene>
    <name evidence="4" type="ORF">BCL90_5108</name>
</gene>
<dbReference type="FunFam" id="3.20.20.30:FF:000002">
    <property type="entry name" value="LLM class flavin-dependent oxidoreductase"/>
    <property type="match status" value="1"/>
</dbReference>
<accession>A0A497XLK1</accession>
<dbReference type="PANTHER" id="PTHR30137">
    <property type="entry name" value="LUCIFERASE-LIKE MONOOXYGENASE"/>
    <property type="match status" value="1"/>
</dbReference>